<sequence>MNWKKRLTSRWSFIIFSNSSKPVIHLNIPSFVLTGLPLVIFIPLAFFFFSQHTNEQLTQENEMLSDELAYHTEKVESLRLNLAFLEDETTEYETKMQNLATLENEMREYMSEIIDTVEQANDRANSSDSSGGIDIPVSNSLKKNEEMDLDNLTLQGLIESYQTTIADIHEMSEALKRVPTAWPADVQTITSHYGLREDPFRRTSAFHSGIDLGGPTGTSIYAGADGSVTLAQYYGGYGNTIIIEHSSTYETLYAHLSEIKVETGQEVEKGEIIGLLGSTGRSTGPHLHYEIWKYGEPVDPYPYMTLFLDYE</sequence>
<dbReference type="FunFam" id="2.70.70.10:FF:000006">
    <property type="entry name" value="M23 family peptidase"/>
    <property type="match status" value="1"/>
</dbReference>
<dbReference type="CDD" id="cd12797">
    <property type="entry name" value="M23_peptidase"/>
    <property type="match status" value="1"/>
</dbReference>
<keyword evidence="2" id="KW-0472">Membrane</keyword>
<feature type="coiled-coil region" evidence="1">
    <location>
        <begin position="54"/>
        <end position="119"/>
    </location>
</feature>
<dbReference type="RefSeq" id="WP_035345011.1">
    <property type="nucleotide sequence ID" value="NZ_BAUU01000019.1"/>
</dbReference>
<dbReference type="InterPro" id="IPR016047">
    <property type="entry name" value="M23ase_b-sheet_dom"/>
</dbReference>
<dbReference type="Gene3D" id="2.70.70.10">
    <property type="entry name" value="Glucose Permease (Domain IIA)"/>
    <property type="match status" value="1"/>
</dbReference>
<keyword evidence="5" id="KW-1185">Reference proteome</keyword>
<dbReference type="Proteomes" id="UP000018895">
    <property type="component" value="Unassembled WGS sequence"/>
</dbReference>
<dbReference type="EMBL" id="BAUU01000019">
    <property type="protein sequence ID" value="GAE31408.1"/>
    <property type="molecule type" value="Genomic_DNA"/>
</dbReference>
<dbReference type="InterPro" id="IPR050570">
    <property type="entry name" value="Cell_wall_metabolism_enzyme"/>
</dbReference>
<name>W4QIG3_9BACI</name>
<dbReference type="PANTHER" id="PTHR21666">
    <property type="entry name" value="PEPTIDASE-RELATED"/>
    <property type="match status" value="1"/>
</dbReference>
<protein>
    <submittedName>
        <fullName evidence="4">Membrane proteins related to metalloendopeptidase</fullName>
    </submittedName>
</protein>
<dbReference type="AlphaFoldDB" id="W4QIG3"/>
<dbReference type="SUPFAM" id="SSF51261">
    <property type="entry name" value="Duplicated hybrid motif"/>
    <property type="match status" value="1"/>
</dbReference>
<accession>W4QIG3</accession>
<evidence type="ECO:0000313" key="5">
    <source>
        <dbReference type="Proteomes" id="UP000018895"/>
    </source>
</evidence>
<keyword evidence="1" id="KW-0175">Coiled coil</keyword>
<dbReference type="OrthoDB" id="9805070at2"/>
<proteinExistence type="predicted"/>
<evidence type="ECO:0000256" key="1">
    <source>
        <dbReference type="SAM" id="Coils"/>
    </source>
</evidence>
<dbReference type="InterPro" id="IPR011055">
    <property type="entry name" value="Dup_hybrid_motif"/>
</dbReference>
<organism evidence="4 5">
    <name type="scientific">Halalkalibacter hemicellulosilyticusJCM 9152</name>
    <dbReference type="NCBI Taxonomy" id="1236971"/>
    <lineage>
        <taxon>Bacteria</taxon>
        <taxon>Bacillati</taxon>
        <taxon>Bacillota</taxon>
        <taxon>Bacilli</taxon>
        <taxon>Bacillales</taxon>
        <taxon>Bacillaceae</taxon>
        <taxon>Halalkalibacter</taxon>
    </lineage>
</organism>
<dbReference type="PANTHER" id="PTHR21666:SF270">
    <property type="entry name" value="MUREIN HYDROLASE ACTIVATOR ENVC"/>
    <property type="match status" value="1"/>
</dbReference>
<gene>
    <name evidence="4" type="ORF">JCM9152_2875</name>
</gene>
<dbReference type="GO" id="GO:0004222">
    <property type="term" value="F:metalloendopeptidase activity"/>
    <property type="evidence" value="ECO:0007669"/>
    <property type="project" value="TreeGrafter"/>
</dbReference>
<evidence type="ECO:0000256" key="2">
    <source>
        <dbReference type="SAM" id="Phobius"/>
    </source>
</evidence>
<dbReference type="Pfam" id="PF01551">
    <property type="entry name" value="Peptidase_M23"/>
    <property type="match status" value="1"/>
</dbReference>
<reference evidence="4" key="1">
    <citation type="journal article" date="2014" name="Genome Announc.">
        <title>Draft Genome Sequences of Three Alkaliphilic Bacillus Strains, Bacillus wakoensis JCM 9140T, Bacillus akibai JCM 9157T, and Bacillus hemicellulosilyticus JCM 9152T.</title>
        <authorList>
            <person name="Yuki M."/>
            <person name="Oshima K."/>
            <person name="Suda W."/>
            <person name="Oshida Y."/>
            <person name="Kitamura K."/>
            <person name="Iida T."/>
            <person name="Hattori M."/>
            <person name="Ohkuma M."/>
        </authorList>
    </citation>
    <scope>NUCLEOTIDE SEQUENCE [LARGE SCALE GENOMIC DNA]</scope>
    <source>
        <strain evidence="4">JCM 9152</strain>
    </source>
</reference>
<feature type="domain" description="M23ase beta-sheet core" evidence="3">
    <location>
        <begin position="206"/>
        <end position="300"/>
    </location>
</feature>
<keyword evidence="2" id="KW-0812">Transmembrane</keyword>
<evidence type="ECO:0000259" key="3">
    <source>
        <dbReference type="Pfam" id="PF01551"/>
    </source>
</evidence>
<keyword evidence="2" id="KW-1133">Transmembrane helix</keyword>
<dbReference type="STRING" id="1236971.JCM9152_2875"/>
<feature type="transmembrane region" description="Helical" evidence="2">
    <location>
        <begin position="26"/>
        <end position="49"/>
    </location>
</feature>
<evidence type="ECO:0000313" key="4">
    <source>
        <dbReference type="EMBL" id="GAE31408.1"/>
    </source>
</evidence>
<comment type="caution">
    <text evidence="4">The sequence shown here is derived from an EMBL/GenBank/DDBJ whole genome shotgun (WGS) entry which is preliminary data.</text>
</comment>